<feature type="region of interest" description="Disordered" evidence="1">
    <location>
        <begin position="148"/>
        <end position="280"/>
    </location>
</feature>
<feature type="compositionally biased region" description="Basic and acidic residues" evidence="1">
    <location>
        <begin position="114"/>
        <end position="126"/>
    </location>
</feature>
<feature type="region of interest" description="Disordered" evidence="1">
    <location>
        <begin position="114"/>
        <end position="135"/>
    </location>
</feature>
<feature type="compositionally biased region" description="Basic and acidic residues" evidence="1">
    <location>
        <begin position="440"/>
        <end position="460"/>
    </location>
</feature>
<evidence type="ECO:0000313" key="3">
    <source>
        <dbReference type="Proteomes" id="UP000184330"/>
    </source>
</evidence>
<dbReference type="AlphaFoldDB" id="A0A1L7WY11"/>
<feature type="compositionally biased region" description="Acidic residues" evidence="1">
    <location>
        <begin position="648"/>
        <end position="658"/>
    </location>
</feature>
<sequence length="696" mass="77780">MQESFFVGFQLGNCASLRELATGLAYLLAGGSNLGEGPIASTLTPLQRSTVEGLYQRMQNSQLIAIILETFLNIPYSDNRQVLHGGRNPLPATSLNDQQPQALLRAHGERLAAERREERRLDRDPNHGLALMDGTGRDVEYRRRFQMSRQPGYDPDARPWFEIDTPTEDRIRAPNHIPGSSRTFGGKADNKATSMYPSSEDNRPFSPSSSIGVLGKRSPKEQQAHDAMMARRRRLAPRGAIGRVDDNDSVEEDNVSGEIKSQGDEEKREQPTQSLTSKNAPICARGYGPVPGTVVDRKSAVLGVVDESKFYISFDTQKEDPPKSGNFVGVRGKRAEYSYLKDHERPDFYNIKDVRDLNDWRRQIIQRKFRGIREESREPWLVSEKNLTLGQAAEQLRHRRFPWLKWNRLANSYNHSQQGIIQGTTETYLSPGNRKILTLAEERNAPDARKRYDTDQKTANDDDPDSGDDAENPDPNADSSPAKPNSAATTPKKTLGKSLPSNAAPASSLTPAKKPQLLLETKTRTTGEADTLSEDGFKASGIPSNVENQLQRRQPGPHMAFRSDPPLLHLHNEVPNERNQEQRQDASDEENVPRRPPPRSRFAYRSWPAVSTPASTSQARPSTEVEEQQAEDAVENASSGRGNPHALEEDDEIDEETGADVWGDDTIGSEAPANVHDRYVAVRSGPYVRKRKREDE</sequence>
<keyword evidence="3" id="KW-1185">Reference proteome</keyword>
<protein>
    <submittedName>
        <fullName evidence="2">Uncharacterized protein</fullName>
    </submittedName>
</protein>
<feature type="compositionally biased region" description="Basic and acidic residues" evidence="1">
    <location>
        <begin position="155"/>
        <end position="172"/>
    </location>
</feature>
<reference evidence="2 3" key="1">
    <citation type="submission" date="2016-03" db="EMBL/GenBank/DDBJ databases">
        <authorList>
            <person name="Ploux O."/>
        </authorList>
    </citation>
    <scope>NUCLEOTIDE SEQUENCE [LARGE SCALE GENOMIC DNA]</scope>
    <source>
        <strain evidence="2 3">UAMH 11012</strain>
    </source>
</reference>
<dbReference type="Proteomes" id="UP000184330">
    <property type="component" value="Unassembled WGS sequence"/>
</dbReference>
<feature type="compositionally biased region" description="Basic and acidic residues" evidence="1">
    <location>
        <begin position="261"/>
        <end position="270"/>
    </location>
</feature>
<gene>
    <name evidence="2" type="ORF">PAC_07545</name>
</gene>
<feature type="region of interest" description="Disordered" evidence="1">
    <location>
        <begin position="439"/>
        <end position="678"/>
    </location>
</feature>
<feature type="compositionally biased region" description="Polar residues" evidence="1">
    <location>
        <begin position="612"/>
        <end position="621"/>
    </location>
</feature>
<feature type="compositionally biased region" description="Polar residues" evidence="1">
    <location>
        <begin position="542"/>
        <end position="552"/>
    </location>
</feature>
<proteinExistence type="predicted"/>
<accession>A0A1L7WY11</accession>
<feature type="compositionally biased region" description="Acidic residues" evidence="1">
    <location>
        <begin position="461"/>
        <end position="472"/>
    </location>
</feature>
<dbReference type="EMBL" id="FJOG01000010">
    <property type="protein sequence ID" value="CZR57656.1"/>
    <property type="molecule type" value="Genomic_DNA"/>
</dbReference>
<evidence type="ECO:0000313" key="2">
    <source>
        <dbReference type="EMBL" id="CZR57656.1"/>
    </source>
</evidence>
<feature type="compositionally biased region" description="Acidic residues" evidence="1">
    <location>
        <begin position="624"/>
        <end position="634"/>
    </location>
</feature>
<name>A0A1L7WY11_9HELO</name>
<feature type="compositionally biased region" description="Polar residues" evidence="1">
    <location>
        <begin position="191"/>
        <end position="211"/>
    </location>
</feature>
<evidence type="ECO:0000256" key="1">
    <source>
        <dbReference type="SAM" id="MobiDB-lite"/>
    </source>
</evidence>
<dbReference type="OrthoDB" id="3552116at2759"/>
<organism evidence="2 3">
    <name type="scientific">Phialocephala subalpina</name>
    <dbReference type="NCBI Taxonomy" id="576137"/>
    <lineage>
        <taxon>Eukaryota</taxon>
        <taxon>Fungi</taxon>
        <taxon>Dikarya</taxon>
        <taxon>Ascomycota</taxon>
        <taxon>Pezizomycotina</taxon>
        <taxon>Leotiomycetes</taxon>
        <taxon>Helotiales</taxon>
        <taxon>Mollisiaceae</taxon>
        <taxon>Phialocephala</taxon>
        <taxon>Phialocephala fortinii species complex</taxon>
    </lineage>
</organism>
<feature type="compositionally biased region" description="Low complexity" evidence="1">
    <location>
        <begin position="498"/>
        <end position="512"/>
    </location>
</feature>
<feature type="compositionally biased region" description="Basic and acidic residues" evidence="1">
    <location>
        <begin position="570"/>
        <end position="586"/>
    </location>
</feature>
<feature type="compositionally biased region" description="Polar residues" evidence="1">
    <location>
        <begin position="477"/>
        <end position="492"/>
    </location>
</feature>